<evidence type="ECO:0000313" key="6">
    <source>
        <dbReference type="EMBL" id="NXE99213.1"/>
    </source>
</evidence>
<dbReference type="Proteomes" id="UP000521578">
    <property type="component" value="Unassembled WGS sequence"/>
</dbReference>
<dbReference type="GO" id="GO:0005882">
    <property type="term" value="C:intermediate filament"/>
    <property type="evidence" value="ECO:0007669"/>
    <property type="project" value="UniProtKB-KW"/>
</dbReference>
<accession>A0AA97MWU2</accession>
<dbReference type="PANTHER" id="PTHR31203">
    <property type="entry name" value="BETA-KERATIN-RELATED PROTEIN-RELATED"/>
    <property type="match status" value="1"/>
</dbReference>
<gene>
    <name evidence="6" type="primary">Krfa_0</name>
    <name evidence="6" type="ORF">MENNOV_R06128</name>
</gene>
<evidence type="ECO:0000256" key="4">
    <source>
        <dbReference type="ARBA" id="ARBA00022990"/>
    </source>
</evidence>
<dbReference type="Pfam" id="PF02422">
    <property type="entry name" value="Keratin"/>
    <property type="match status" value="1"/>
</dbReference>
<name>A0AA97MWU2_9PASS</name>
<sequence>CQGRCPPPAASSSRDPCLVSCGTSRVIIFPPPVVVTFPGPILSTCPQETLLGSPGRLEGAAGACPRSPGAEIPRSEGF</sequence>
<dbReference type="EMBL" id="VWPS01000781">
    <property type="protein sequence ID" value="NXE99213.1"/>
    <property type="molecule type" value="Genomic_DNA"/>
</dbReference>
<dbReference type="AlphaFoldDB" id="A0AA97MWU2"/>
<feature type="non-terminal residue" evidence="6">
    <location>
        <position position="1"/>
    </location>
</feature>
<proteinExistence type="inferred from homology"/>
<keyword evidence="4" id="KW-0007">Acetylation</keyword>
<organism evidence="6">
    <name type="scientific">Menura novaehollandiae</name>
    <name type="common">superb lyrebird</name>
    <dbReference type="NCBI Taxonomy" id="47692"/>
    <lineage>
        <taxon>Eukaryota</taxon>
        <taxon>Metazoa</taxon>
        <taxon>Chordata</taxon>
        <taxon>Craniata</taxon>
        <taxon>Vertebrata</taxon>
        <taxon>Euteleostomi</taxon>
        <taxon>Archelosauria</taxon>
        <taxon>Archosauria</taxon>
        <taxon>Dinosauria</taxon>
        <taxon>Saurischia</taxon>
        <taxon>Theropoda</taxon>
        <taxon>Coelurosauria</taxon>
        <taxon>Aves</taxon>
        <taxon>Neognathae</taxon>
        <taxon>Neoaves</taxon>
        <taxon>Telluraves</taxon>
        <taxon>Australaves</taxon>
        <taxon>Passeriformes</taxon>
        <taxon>Menuridae</taxon>
        <taxon>Menura</taxon>
    </lineage>
</organism>
<protein>
    <recommendedName>
        <fullName evidence="5">Keratin</fullName>
    </recommendedName>
</protein>
<keyword evidence="3 5" id="KW-0416">Keratin</keyword>
<dbReference type="GO" id="GO:0005200">
    <property type="term" value="F:structural constituent of cytoskeleton"/>
    <property type="evidence" value="ECO:0007669"/>
    <property type="project" value="InterPro"/>
</dbReference>
<feature type="non-terminal residue" evidence="6">
    <location>
        <position position="78"/>
    </location>
</feature>
<comment type="similarity">
    <text evidence="1 5">Belongs to the avian keratin family.</text>
</comment>
<evidence type="ECO:0000256" key="5">
    <source>
        <dbReference type="RuleBase" id="RU364002"/>
    </source>
</evidence>
<dbReference type="PANTHER" id="PTHR31203:SF1">
    <property type="entry name" value="BETA-KERATIN-RELATED PROTEIN-RELATED"/>
    <property type="match status" value="1"/>
</dbReference>
<evidence type="ECO:0000256" key="2">
    <source>
        <dbReference type="ARBA" id="ARBA00011806"/>
    </source>
</evidence>
<evidence type="ECO:0000256" key="1">
    <source>
        <dbReference type="ARBA" id="ARBA00008702"/>
    </source>
</evidence>
<keyword evidence="7" id="KW-1185">Reference proteome</keyword>
<evidence type="ECO:0000256" key="3">
    <source>
        <dbReference type="ARBA" id="ARBA00022744"/>
    </source>
</evidence>
<reference evidence="6" key="1">
    <citation type="submission" date="2022-12" db="EMBL/GenBank/DDBJ databases">
        <title>Bird 10,000 Genomes (B10K) Project - Family phase.</title>
        <authorList>
            <person name="Zhang G."/>
        </authorList>
    </citation>
    <scope>NUCLEOTIDE SEQUENCE</scope>
    <source>
        <strain evidence="6">B10K-CU-030-46</strain>
        <tissue evidence="6">Muscle</tissue>
    </source>
</reference>
<dbReference type="InterPro" id="IPR003461">
    <property type="entry name" value="Keratin"/>
</dbReference>
<evidence type="ECO:0000313" key="7">
    <source>
        <dbReference type="Proteomes" id="UP000521578"/>
    </source>
</evidence>
<comment type="subunit">
    <text evidence="2 5">The avian keratins (F-ker, S-ker, C-ker and B-ker) are a complex mixture of very similar polypeptides.</text>
</comment>
<comment type="caution">
    <text evidence="6">The sequence shown here is derived from an EMBL/GenBank/DDBJ whole genome shotgun (WGS) entry which is preliminary data.</text>
</comment>